<dbReference type="GO" id="GO:0000981">
    <property type="term" value="F:DNA-binding transcription factor activity, RNA polymerase II-specific"/>
    <property type="evidence" value="ECO:0007669"/>
    <property type="project" value="InterPro"/>
</dbReference>
<feature type="domain" description="Zn(2)-C6 fungal-type" evidence="5">
    <location>
        <begin position="574"/>
        <end position="603"/>
    </location>
</feature>
<protein>
    <recommendedName>
        <fullName evidence="5">Zn(2)-C6 fungal-type domain-containing protein</fullName>
    </recommendedName>
</protein>
<evidence type="ECO:0000313" key="6">
    <source>
        <dbReference type="EMBL" id="OJZ81298.1"/>
    </source>
</evidence>
<dbReference type="PANTHER" id="PTHR37540:SF5">
    <property type="entry name" value="TRANSCRIPTION FACTOR DOMAIN-CONTAINING PROTEIN"/>
    <property type="match status" value="1"/>
</dbReference>
<dbReference type="OrthoDB" id="3469466at2759"/>
<dbReference type="InterPro" id="IPR036864">
    <property type="entry name" value="Zn2-C6_fun-type_DNA-bd_sf"/>
</dbReference>
<dbReference type="AlphaFoldDB" id="A0A1M3T3I6"/>
<dbReference type="GO" id="GO:0008270">
    <property type="term" value="F:zinc ion binding"/>
    <property type="evidence" value="ECO:0007669"/>
    <property type="project" value="InterPro"/>
</dbReference>
<evidence type="ECO:0000259" key="5">
    <source>
        <dbReference type="PROSITE" id="PS50048"/>
    </source>
</evidence>
<organism evidence="6 7">
    <name type="scientific">Aspergillus luchuensis (strain CBS 106.47)</name>
    <dbReference type="NCBI Taxonomy" id="1137211"/>
    <lineage>
        <taxon>Eukaryota</taxon>
        <taxon>Fungi</taxon>
        <taxon>Dikarya</taxon>
        <taxon>Ascomycota</taxon>
        <taxon>Pezizomycotina</taxon>
        <taxon>Eurotiomycetes</taxon>
        <taxon>Eurotiomycetidae</taxon>
        <taxon>Eurotiales</taxon>
        <taxon>Aspergillaceae</taxon>
        <taxon>Aspergillus</taxon>
        <taxon>Aspergillus subgen. Circumdati</taxon>
    </lineage>
</organism>
<dbReference type="PANTHER" id="PTHR37540">
    <property type="entry name" value="TRANSCRIPTION FACTOR (ACR-2), PUTATIVE-RELATED-RELATED"/>
    <property type="match status" value="1"/>
</dbReference>
<dbReference type="SMART" id="SM00066">
    <property type="entry name" value="GAL4"/>
    <property type="match status" value="2"/>
</dbReference>
<keyword evidence="2" id="KW-0238">DNA-binding</keyword>
<keyword evidence="1" id="KW-0805">Transcription regulation</keyword>
<evidence type="ECO:0000256" key="2">
    <source>
        <dbReference type="ARBA" id="ARBA00023125"/>
    </source>
</evidence>
<dbReference type="CDD" id="cd00067">
    <property type="entry name" value="GAL4"/>
    <property type="match status" value="2"/>
</dbReference>
<dbReference type="VEuPathDB" id="FungiDB:ASPFODRAFT_65262"/>
<proteinExistence type="predicted"/>
<dbReference type="Gene3D" id="4.10.240.10">
    <property type="entry name" value="Zn(2)-C6 fungal-type DNA-binding domain"/>
    <property type="match status" value="2"/>
</dbReference>
<evidence type="ECO:0000256" key="3">
    <source>
        <dbReference type="ARBA" id="ARBA00023163"/>
    </source>
</evidence>
<gene>
    <name evidence="6" type="ORF">ASPFODRAFT_65262</name>
</gene>
<sequence length="609" mass="67946">MVFDTGIHTIHNKLLASLLDAPPFELMERSTLDRDLLPFNVIMSSDIPLSTGVVETEEETDHSEITRIYPGADLIPLNIFPSSLPPRLVRRALSYRFAIMTPRVLPSRNVSNPYLQYWFPMSLNDQATFKAIVLSSLSHERINGLISANMASLTSTKEVVPYLKQYYLDTITSINEALHDPVRATADATILAVLMMVEKPLLHDDNQWSKQSPFQAPLQGLQWLDVHSAREPNQLHQMGLHRIISLRGGLAQVTTPGLAAAAFYRVLVNSTLLLSPPPLPFVALSGESEFEIERHFLLGITNTANRLTLLDTIDLDPELRKVMQELKVYTATIDDYISGRSSSYRPQAICDQRNLVQYHLMSIGTITGTGLGAISEVCRLATIIYSIGVTFPLSGVRAPFGTLAKALQSELDTNKLLDTWPVLEHGDILFLWILMMGGIAAGNGPGRHWFIESLAEVMYVSDNVQWSCVKEKLRMILWLDIAGEMAGKEVWGEAHVLLQSRAQRTKSLSFPPFPSPTSDQKLKAPCGHCRSKKIKCDKDDPCQNCVKSGLSCGSAGASAAFQARVHVFSMRQKPCDMCRRRRVRCDKGKPCQRCKDGGFRCVYREYLQS</sequence>
<dbReference type="GO" id="GO:0009893">
    <property type="term" value="P:positive regulation of metabolic process"/>
    <property type="evidence" value="ECO:0007669"/>
    <property type="project" value="UniProtKB-ARBA"/>
</dbReference>
<feature type="domain" description="Zn(2)-C6 fungal-type" evidence="5">
    <location>
        <begin position="525"/>
        <end position="552"/>
    </location>
</feature>
<dbReference type="Pfam" id="PF00172">
    <property type="entry name" value="Zn_clus"/>
    <property type="match status" value="2"/>
</dbReference>
<evidence type="ECO:0000313" key="7">
    <source>
        <dbReference type="Proteomes" id="UP000184063"/>
    </source>
</evidence>
<reference evidence="7" key="1">
    <citation type="journal article" date="2017" name="Genome Biol.">
        <title>Comparative genomics reveals high biological diversity and specific adaptations in the industrially and medically important fungal genus Aspergillus.</title>
        <authorList>
            <person name="de Vries R.P."/>
            <person name="Riley R."/>
            <person name="Wiebenga A."/>
            <person name="Aguilar-Osorio G."/>
            <person name="Amillis S."/>
            <person name="Uchima C.A."/>
            <person name="Anderluh G."/>
            <person name="Asadollahi M."/>
            <person name="Askin M."/>
            <person name="Barry K."/>
            <person name="Battaglia E."/>
            <person name="Bayram O."/>
            <person name="Benocci T."/>
            <person name="Braus-Stromeyer S.A."/>
            <person name="Caldana C."/>
            <person name="Canovas D."/>
            <person name="Cerqueira G.C."/>
            <person name="Chen F."/>
            <person name="Chen W."/>
            <person name="Choi C."/>
            <person name="Clum A."/>
            <person name="Dos Santos R.A."/>
            <person name="Damasio A.R."/>
            <person name="Diallinas G."/>
            <person name="Emri T."/>
            <person name="Fekete E."/>
            <person name="Flipphi M."/>
            <person name="Freyberg S."/>
            <person name="Gallo A."/>
            <person name="Gournas C."/>
            <person name="Habgood R."/>
            <person name="Hainaut M."/>
            <person name="Harispe M.L."/>
            <person name="Henrissat B."/>
            <person name="Hilden K.S."/>
            <person name="Hope R."/>
            <person name="Hossain A."/>
            <person name="Karabika E."/>
            <person name="Karaffa L."/>
            <person name="Karanyi Z."/>
            <person name="Krasevec N."/>
            <person name="Kuo A."/>
            <person name="Kusch H."/>
            <person name="LaButti K."/>
            <person name="Lagendijk E.L."/>
            <person name="Lapidus A."/>
            <person name="Levasseur A."/>
            <person name="Lindquist E."/>
            <person name="Lipzen A."/>
            <person name="Logrieco A.F."/>
            <person name="MacCabe A."/>
            <person name="Maekelae M.R."/>
            <person name="Malavazi I."/>
            <person name="Melin P."/>
            <person name="Meyer V."/>
            <person name="Mielnichuk N."/>
            <person name="Miskei M."/>
            <person name="Molnar A.P."/>
            <person name="Mule G."/>
            <person name="Ngan C.Y."/>
            <person name="Orejas M."/>
            <person name="Orosz E."/>
            <person name="Ouedraogo J.P."/>
            <person name="Overkamp K.M."/>
            <person name="Park H.-S."/>
            <person name="Perrone G."/>
            <person name="Piumi F."/>
            <person name="Punt P.J."/>
            <person name="Ram A.F."/>
            <person name="Ramon A."/>
            <person name="Rauscher S."/>
            <person name="Record E."/>
            <person name="Riano-Pachon D.M."/>
            <person name="Robert V."/>
            <person name="Roehrig J."/>
            <person name="Ruller R."/>
            <person name="Salamov A."/>
            <person name="Salih N.S."/>
            <person name="Samson R.A."/>
            <person name="Sandor E."/>
            <person name="Sanguinetti M."/>
            <person name="Schuetze T."/>
            <person name="Sepcic K."/>
            <person name="Shelest E."/>
            <person name="Sherlock G."/>
            <person name="Sophianopoulou V."/>
            <person name="Squina F.M."/>
            <person name="Sun H."/>
            <person name="Susca A."/>
            <person name="Todd R.B."/>
            <person name="Tsang A."/>
            <person name="Unkles S.E."/>
            <person name="van de Wiele N."/>
            <person name="van Rossen-Uffink D."/>
            <person name="Oliveira J.V."/>
            <person name="Vesth T.C."/>
            <person name="Visser J."/>
            <person name="Yu J.-H."/>
            <person name="Zhou M."/>
            <person name="Andersen M.R."/>
            <person name="Archer D.B."/>
            <person name="Baker S.E."/>
            <person name="Benoit I."/>
            <person name="Brakhage A.A."/>
            <person name="Braus G.H."/>
            <person name="Fischer R."/>
            <person name="Frisvad J.C."/>
            <person name="Goldman G.H."/>
            <person name="Houbraken J."/>
            <person name="Oakley B."/>
            <person name="Pocsi I."/>
            <person name="Scazzocchio C."/>
            <person name="Seiboth B."/>
            <person name="vanKuyk P.A."/>
            <person name="Wortman J."/>
            <person name="Dyer P.S."/>
            <person name="Grigoriev I.V."/>
        </authorList>
    </citation>
    <scope>NUCLEOTIDE SEQUENCE [LARGE SCALE GENOMIC DNA]</scope>
    <source>
        <strain evidence="7">CBS 106.47</strain>
    </source>
</reference>
<evidence type="ECO:0000256" key="1">
    <source>
        <dbReference type="ARBA" id="ARBA00023015"/>
    </source>
</evidence>
<keyword evidence="3" id="KW-0804">Transcription</keyword>
<keyword evidence="4" id="KW-0539">Nucleus</keyword>
<dbReference type="Proteomes" id="UP000184063">
    <property type="component" value="Unassembled WGS sequence"/>
</dbReference>
<dbReference type="EMBL" id="KV878251">
    <property type="protein sequence ID" value="OJZ81298.1"/>
    <property type="molecule type" value="Genomic_DNA"/>
</dbReference>
<dbReference type="PROSITE" id="PS50048">
    <property type="entry name" value="ZN2_CY6_FUNGAL_2"/>
    <property type="match status" value="2"/>
</dbReference>
<accession>A0A1M3T3I6</accession>
<dbReference type="InterPro" id="IPR001138">
    <property type="entry name" value="Zn2Cys6_DnaBD"/>
</dbReference>
<dbReference type="SUPFAM" id="SSF57701">
    <property type="entry name" value="Zn2/Cys6 DNA-binding domain"/>
    <property type="match status" value="2"/>
</dbReference>
<name>A0A1M3T3I6_ASPLC</name>
<evidence type="ECO:0000256" key="4">
    <source>
        <dbReference type="ARBA" id="ARBA00023242"/>
    </source>
</evidence>
<dbReference type="GO" id="GO:0003677">
    <property type="term" value="F:DNA binding"/>
    <property type="evidence" value="ECO:0007669"/>
    <property type="project" value="UniProtKB-KW"/>
</dbReference>